<accession>A0A382BQS4</accession>
<feature type="non-terminal residue" evidence="2">
    <location>
        <position position="44"/>
    </location>
</feature>
<dbReference type="AlphaFoldDB" id="A0A382BQS4"/>
<protein>
    <submittedName>
        <fullName evidence="2">Uncharacterized protein</fullName>
    </submittedName>
</protein>
<evidence type="ECO:0000313" key="2">
    <source>
        <dbReference type="EMBL" id="SVB16188.1"/>
    </source>
</evidence>
<organism evidence="2">
    <name type="scientific">marine metagenome</name>
    <dbReference type="NCBI Taxonomy" id="408172"/>
    <lineage>
        <taxon>unclassified sequences</taxon>
        <taxon>metagenomes</taxon>
        <taxon>ecological metagenomes</taxon>
    </lineage>
</organism>
<sequence>MDPLLIVIILLVLVIAGLIFKLSQDQHGSPVSAEDVATKLEPKM</sequence>
<proteinExistence type="predicted"/>
<name>A0A382BQS4_9ZZZZ</name>
<dbReference type="EMBL" id="UINC01030947">
    <property type="protein sequence ID" value="SVB16188.1"/>
    <property type="molecule type" value="Genomic_DNA"/>
</dbReference>
<gene>
    <name evidence="2" type="ORF">METZ01_LOCUS169042</name>
</gene>
<reference evidence="2" key="1">
    <citation type="submission" date="2018-05" db="EMBL/GenBank/DDBJ databases">
        <authorList>
            <person name="Lanie J.A."/>
            <person name="Ng W.-L."/>
            <person name="Kazmierczak K.M."/>
            <person name="Andrzejewski T.M."/>
            <person name="Davidsen T.M."/>
            <person name="Wayne K.J."/>
            <person name="Tettelin H."/>
            <person name="Glass J.I."/>
            <person name="Rusch D."/>
            <person name="Podicherti R."/>
            <person name="Tsui H.-C.T."/>
            <person name="Winkler M.E."/>
        </authorList>
    </citation>
    <scope>NUCLEOTIDE SEQUENCE</scope>
</reference>
<evidence type="ECO:0000256" key="1">
    <source>
        <dbReference type="SAM" id="MobiDB-lite"/>
    </source>
</evidence>
<feature type="region of interest" description="Disordered" evidence="1">
    <location>
        <begin position="25"/>
        <end position="44"/>
    </location>
</feature>